<keyword evidence="3" id="KW-1185">Reference proteome</keyword>
<feature type="region of interest" description="Disordered" evidence="1">
    <location>
        <begin position="78"/>
        <end position="99"/>
    </location>
</feature>
<evidence type="ECO:0000256" key="1">
    <source>
        <dbReference type="SAM" id="MobiDB-lite"/>
    </source>
</evidence>
<comment type="caution">
    <text evidence="2">The sequence shown here is derived from an EMBL/GenBank/DDBJ whole genome shotgun (WGS) entry which is preliminary data.</text>
</comment>
<dbReference type="Proteomes" id="UP000498980">
    <property type="component" value="Unassembled WGS sequence"/>
</dbReference>
<accession>A0A7J0BZ10</accession>
<sequence>MYIEIDSKSVEYRPVGLQPPFRCGTVEPIAPPGSPVPVGRFCALRALDATPAGGSPARRSEYRPINLYSPDRLLPLRMTAGTRGRRKDLMANHQGSVKR</sequence>
<evidence type="ECO:0000313" key="3">
    <source>
        <dbReference type="Proteomes" id="UP000498980"/>
    </source>
</evidence>
<organism evidence="2 3">
    <name type="scientific">Streptomyces fulvorobeus</name>
    <dbReference type="NCBI Taxonomy" id="284028"/>
    <lineage>
        <taxon>Bacteria</taxon>
        <taxon>Bacillati</taxon>
        <taxon>Actinomycetota</taxon>
        <taxon>Actinomycetes</taxon>
        <taxon>Kitasatosporales</taxon>
        <taxon>Streptomycetaceae</taxon>
        <taxon>Streptomyces</taxon>
    </lineage>
</organism>
<dbReference type="AlphaFoldDB" id="A0A7J0BZ10"/>
<dbReference type="EMBL" id="BLWC01000001">
    <property type="protein sequence ID" value="GFM95489.1"/>
    <property type="molecule type" value="Genomic_DNA"/>
</dbReference>
<proteinExistence type="predicted"/>
<protein>
    <submittedName>
        <fullName evidence="2">Uncharacterized protein</fullName>
    </submittedName>
</protein>
<gene>
    <name evidence="2" type="ORF">Sfulv_03000</name>
</gene>
<evidence type="ECO:0000313" key="2">
    <source>
        <dbReference type="EMBL" id="GFM95489.1"/>
    </source>
</evidence>
<reference evidence="2 3" key="1">
    <citation type="submission" date="2020-05" db="EMBL/GenBank/DDBJ databases">
        <title>Whole genome shotgun sequence of Streptomyces fulvorobeus NBRC 15897.</title>
        <authorList>
            <person name="Komaki H."/>
            <person name="Tamura T."/>
        </authorList>
    </citation>
    <scope>NUCLEOTIDE SEQUENCE [LARGE SCALE GENOMIC DNA]</scope>
    <source>
        <strain evidence="2 3">NBRC 15897</strain>
    </source>
</reference>
<name>A0A7J0BZ10_9ACTN</name>